<evidence type="ECO:0000256" key="1">
    <source>
        <dbReference type="SAM" id="MobiDB-lite"/>
    </source>
</evidence>
<comment type="caution">
    <text evidence="3">The sequence shown here is derived from an EMBL/GenBank/DDBJ whole genome shotgun (WGS) entry which is preliminary data.</text>
</comment>
<evidence type="ECO:0000313" key="4">
    <source>
        <dbReference type="Proteomes" id="UP000194236"/>
    </source>
</evidence>
<feature type="signal peptide" evidence="2">
    <location>
        <begin position="1"/>
        <end position="20"/>
    </location>
</feature>
<feature type="compositionally biased region" description="Low complexity" evidence="1">
    <location>
        <begin position="74"/>
        <end position="90"/>
    </location>
</feature>
<name>A0A1Y3BUB6_EURMA</name>
<keyword evidence="2" id="KW-0732">Signal</keyword>
<evidence type="ECO:0000256" key="2">
    <source>
        <dbReference type="SAM" id="SignalP"/>
    </source>
</evidence>
<evidence type="ECO:0000313" key="3">
    <source>
        <dbReference type="EMBL" id="OTF83373.1"/>
    </source>
</evidence>
<dbReference type="Proteomes" id="UP000194236">
    <property type="component" value="Unassembled WGS sequence"/>
</dbReference>
<keyword evidence="4" id="KW-1185">Reference proteome</keyword>
<gene>
    <name evidence="3" type="ORF">BLA29_011790</name>
</gene>
<dbReference type="AlphaFoldDB" id="A0A1Y3BUB6"/>
<feature type="region of interest" description="Disordered" evidence="1">
    <location>
        <begin position="52"/>
        <end position="101"/>
    </location>
</feature>
<organism evidence="3 4">
    <name type="scientific">Euroglyphus maynei</name>
    <name type="common">Mayne's house dust mite</name>
    <dbReference type="NCBI Taxonomy" id="6958"/>
    <lineage>
        <taxon>Eukaryota</taxon>
        <taxon>Metazoa</taxon>
        <taxon>Ecdysozoa</taxon>
        <taxon>Arthropoda</taxon>
        <taxon>Chelicerata</taxon>
        <taxon>Arachnida</taxon>
        <taxon>Acari</taxon>
        <taxon>Acariformes</taxon>
        <taxon>Sarcoptiformes</taxon>
        <taxon>Astigmata</taxon>
        <taxon>Psoroptidia</taxon>
        <taxon>Analgoidea</taxon>
        <taxon>Pyroglyphidae</taxon>
        <taxon>Pyroglyphinae</taxon>
        <taxon>Euroglyphus</taxon>
    </lineage>
</organism>
<feature type="compositionally biased region" description="Polar residues" evidence="1">
    <location>
        <begin position="52"/>
        <end position="64"/>
    </location>
</feature>
<protein>
    <submittedName>
        <fullName evidence="3">Uncharacterized protein</fullName>
    </submittedName>
</protein>
<accession>A0A1Y3BUB6</accession>
<feature type="chain" id="PRO_5010988879" evidence="2">
    <location>
        <begin position="21"/>
        <end position="101"/>
    </location>
</feature>
<dbReference type="EMBL" id="MUJZ01003968">
    <property type="protein sequence ID" value="OTF83373.1"/>
    <property type="molecule type" value="Genomic_DNA"/>
</dbReference>
<sequence length="101" mass="11735">MLYFTVYLAVFISLLTISSARGNYGYGQQYGNQVCDKNVHQRAKEMIRVEMQRNQPVNSGNNPPYDSRYPGLTNSYQVNNYTNNNNNRNYLSDQLNDHQCK</sequence>
<reference evidence="3 4" key="1">
    <citation type="submission" date="2017-03" db="EMBL/GenBank/DDBJ databases">
        <title>Genome Survey of Euroglyphus maynei.</title>
        <authorList>
            <person name="Arlian L.G."/>
            <person name="Morgan M.S."/>
            <person name="Rider S.D."/>
        </authorList>
    </citation>
    <scope>NUCLEOTIDE SEQUENCE [LARGE SCALE GENOMIC DNA]</scope>
    <source>
        <strain evidence="3">Arlian Lab</strain>
        <tissue evidence="3">Whole body</tissue>
    </source>
</reference>
<proteinExistence type="predicted"/>